<reference evidence="2 3" key="1">
    <citation type="submission" date="2018-11" db="EMBL/GenBank/DDBJ databases">
        <authorList>
            <consortium name="Pathogen Informatics"/>
        </authorList>
    </citation>
    <scope>NUCLEOTIDE SEQUENCE [LARGE SCALE GENOMIC DNA]</scope>
</reference>
<proteinExistence type="predicted"/>
<organism evidence="2 3">
    <name type="scientific">Gongylonema pulchrum</name>
    <dbReference type="NCBI Taxonomy" id="637853"/>
    <lineage>
        <taxon>Eukaryota</taxon>
        <taxon>Metazoa</taxon>
        <taxon>Ecdysozoa</taxon>
        <taxon>Nematoda</taxon>
        <taxon>Chromadorea</taxon>
        <taxon>Rhabditida</taxon>
        <taxon>Spirurina</taxon>
        <taxon>Spiruromorpha</taxon>
        <taxon>Spiruroidea</taxon>
        <taxon>Gongylonematidae</taxon>
        <taxon>Gongylonema</taxon>
    </lineage>
</organism>
<name>A0A3P7R1T1_9BILA</name>
<dbReference type="GO" id="GO:0055080">
    <property type="term" value="P:monoatomic cation homeostasis"/>
    <property type="evidence" value="ECO:0007669"/>
    <property type="project" value="TreeGrafter"/>
</dbReference>
<feature type="region of interest" description="Disordered" evidence="1">
    <location>
        <begin position="117"/>
        <end position="160"/>
    </location>
</feature>
<dbReference type="EMBL" id="UYRT01091448">
    <property type="protein sequence ID" value="VDN37106.1"/>
    <property type="molecule type" value="Genomic_DNA"/>
</dbReference>
<evidence type="ECO:0000313" key="2">
    <source>
        <dbReference type="EMBL" id="VDN37106.1"/>
    </source>
</evidence>
<dbReference type="GO" id="GO:0034703">
    <property type="term" value="C:cation channel complex"/>
    <property type="evidence" value="ECO:0007669"/>
    <property type="project" value="TreeGrafter"/>
</dbReference>
<keyword evidence="3" id="KW-1185">Reference proteome</keyword>
<dbReference type="GO" id="GO:0005261">
    <property type="term" value="F:monoatomic cation channel activity"/>
    <property type="evidence" value="ECO:0007669"/>
    <property type="project" value="TreeGrafter"/>
</dbReference>
<protein>
    <submittedName>
        <fullName evidence="2">Uncharacterized protein</fullName>
    </submittedName>
</protein>
<dbReference type="OrthoDB" id="5872419at2759"/>
<dbReference type="PANTHER" id="PTHR31781">
    <property type="entry name" value="UNC80"/>
    <property type="match status" value="1"/>
</dbReference>
<feature type="compositionally biased region" description="Polar residues" evidence="1">
    <location>
        <begin position="137"/>
        <end position="146"/>
    </location>
</feature>
<dbReference type="AlphaFoldDB" id="A0A3P7R1T1"/>
<evidence type="ECO:0000313" key="3">
    <source>
        <dbReference type="Proteomes" id="UP000271098"/>
    </source>
</evidence>
<dbReference type="PANTHER" id="PTHR31781:SF1">
    <property type="entry name" value="PROTEIN UNC-80 HOMOLOG"/>
    <property type="match status" value="1"/>
</dbReference>
<accession>A0A3P7R1T1</accession>
<dbReference type="GO" id="GO:0030424">
    <property type="term" value="C:axon"/>
    <property type="evidence" value="ECO:0007669"/>
    <property type="project" value="TreeGrafter"/>
</dbReference>
<gene>
    <name evidence="2" type="ORF">GPUH_LOCUS20915</name>
</gene>
<dbReference type="Proteomes" id="UP000271098">
    <property type="component" value="Unassembled WGS sequence"/>
</dbReference>
<evidence type="ECO:0000256" key="1">
    <source>
        <dbReference type="SAM" id="MobiDB-lite"/>
    </source>
</evidence>
<sequence>MFKIPKNILFGVAEDTVSTLSGATVVRRGTQQAGDGPSKVFDPLENLSLESDTAQQTSGDPQEATYLDVAVIRCLLIKHWAEDGVFWALKRCSSATHSESSSLRVLESARRSSVSTTISLSRARDRRGRLDRNRSDPSLTNSSEVLSTRDTRSGSVTGLPGQAVSELTKQFFPEV</sequence>